<sequence>MFAKATLSISALFTLFTLASAQSAGQCNTGTLQCCNSVQNANSASFAGLLGAIGVPLQGVTGLIGFTCSPITGIGVGGGSTCSQTPVCCQGNSFSECRSLLTLWLFLGAMSDDNPAFLFG</sequence>
<feature type="chain" id="PRO_5044960601" description="Hydrophobin" evidence="8">
    <location>
        <begin position="22"/>
        <end position="120"/>
    </location>
</feature>
<comment type="similarity">
    <text evidence="2 8">Belongs to the fungal hydrophobin family.</text>
</comment>
<protein>
    <recommendedName>
        <fullName evidence="8">Hydrophobin</fullName>
    </recommendedName>
</protein>
<evidence type="ECO:0000256" key="2">
    <source>
        <dbReference type="ARBA" id="ARBA00010446"/>
    </source>
</evidence>
<dbReference type="Proteomes" id="UP001556367">
    <property type="component" value="Unassembled WGS sequence"/>
</dbReference>
<keyword evidence="3 8" id="KW-0134">Cell wall</keyword>
<keyword evidence="4 8" id="KW-0964">Secreted</keyword>
<gene>
    <name evidence="9" type="ORF">HGRIS_010993</name>
</gene>
<evidence type="ECO:0000256" key="1">
    <source>
        <dbReference type="ARBA" id="ARBA00004191"/>
    </source>
</evidence>
<dbReference type="SMART" id="SM00075">
    <property type="entry name" value="HYDRO"/>
    <property type="match status" value="1"/>
</dbReference>
<comment type="subcellular location">
    <subcellularLocation>
        <location evidence="1 8">Secreted</location>
        <location evidence="1 8">Cell wall</location>
    </subcellularLocation>
</comment>
<comment type="caution">
    <text evidence="9">The sequence shown here is derived from an EMBL/GenBank/DDBJ whole genome shotgun (WGS) entry which is preliminary data.</text>
</comment>
<evidence type="ECO:0000256" key="8">
    <source>
        <dbReference type="RuleBase" id="RU365009"/>
    </source>
</evidence>
<evidence type="ECO:0000313" key="9">
    <source>
        <dbReference type="EMBL" id="KAL0948412.1"/>
    </source>
</evidence>
<keyword evidence="6 8" id="KW-1015">Disulfide bond</keyword>
<comment type="subunit">
    <text evidence="7">Self-assembles to form functional amyloid fibrils called rodlets. Self-assembly into fibrillar rodlets occurs spontaneously at hydrophobic:hydrophilic interfaces and the rodlets further associate laterally to form amphipathic monolayers.</text>
</comment>
<organism evidence="9 10">
    <name type="scientific">Hohenbuehelia grisea</name>
    <dbReference type="NCBI Taxonomy" id="104357"/>
    <lineage>
        <taxon>Eukaryota</taxon>
        <taxon>Fungi</taxon>
        <taxon>Dikarya</taxon>
        <taxon>Basidiomycota</taxon>
        <taxon>Agaricomycotina</taxon>
        <taxon>Agaricomycetes</taxon>
        <taxon>Agaricomycetidae</taxon>
        <taxon>Agaricales</taxon>
        <taxon>Pleurotineae</taxon>
        <taxon>Pleurotaceae</taxon>
        <taxon>Hohenbuehelia</taxon>
    </lineage>
</organism>
<proteinExistence type="inferred from homology"/>
<dbReference type="CDD" id="cd23507">
    <property type="entry name" value="hydrophobin_I"/>
    <property type="match status" value="1"/>
</dbReference>
<dbReference type="InterPro" id="IPR019778">
    <property type="entry name" value="Class_I_Hydrophobin_CS"/>
</dbReference>
<keyword evidence="5 8" id="KW-0732">Signal</keyword>
<evidence type="ECO:0000256" key="5">
    <source>
        <dbReference type="ARBA" id="ARBA00022729"/>
    </source>
</evidence>
<dbReference type="InterPro" id="IPR001338">
    <property type="entry name" value="Class_I_Hydrophobin"/>
</dbReference>
<name>A0ABR3IYG9_9AGAR</name>
<keyword evidence="10" id="KW-1185">Reference proteome</keyword>
<accession>A0ABR3IYG9</accession>
<evidence type="ECO:0000313" key="10">
    <source>
        <dbReference type="Proteomes" id="UP001556367"/>
    </source>
</evidence>
<feature type="signal peptide" evidence="8">
    <location>
        <begin position="1"/>
        <end position="21"/>
    </location>
</feature>
<evidence type="ECO:0000256" key="3">
    <source>
        <dbReference type="ARBA" id="ARBA00022512"/>
    </source>
</evidence>
<dbReference type="Pfam" id="PF01185">
    <property type="entry name" value="Hydrophobin"/>
    <property type="match status" value="1"/>
</dbReference>
<evidence type="ECO:0000256" key="6">
    <source>
        <dbReference type="ARBA" id="ARBA00023157"/>
    </source>
</evidence>
<reference evidence="10" key="1">
    <citation type="submission" date="2024-06" db="EMBL/GenBank/DDBJ databases">
        <title>Multi-omics analyses provide insights into the biosynthesis of the anticancer antibiotic pleurotin in Hohenbuehelia grisea.</title>
        <authorList>
            <person name="Weaver J.A."/>
            <person name="Alberti F."/>
        </authorList>
    </citation>
    <scope>NUCLEOTIDE SEQUENCE [LARGE SCALE GENOMIC DNA]</scope>
    <source>
        <strain evidence="10">T-177</strain>
    </source>
</reference>
<dbReference type="PROSITE" id="PS00956">
    <property type="entry name" value="HYDROPHOBIN"/>
    <property type="match status" value="1"/>
</dbReference>
<dbReference type="EMBL" id="JASNQZ010000014">
    <property type="protein sequence ID" value="KAL0948412.1"/>
    <property type="molecule type" value="Genomic_DNA"/>
</dbReference>
<evidence type="ECO:0000256" key="4">
    <source>
        <dbReference type="ARBA" id="ARBA00022525"/>
    </source>
</evidence>
<evidence type="ECO:0000256" key="7">
    <source>
        <dbReference type="ARBA" id="ARBA00093546"/>
    </source>
</evidence>